<dbReference type="EMBL" id="CP074402">
    <property type="protein sequence ID" value="QVJ03405.1"/>
    <property type="molecule type" value="Genomic_DNA"/>
</dbReference>
<feature type="transmembrane region" description="Helical" evidence="1">
    <location>
        <begin position="7"/>
        <end position="25"/>
    </location>
</feature>
<evidence type="ECO:0000313" key="2">
    <source>
        <dbReference type="EMBL" id="QVJ03405.1"/>
    </source>
</evidence>
<gene>
    <name evidence="2" type="ORF">KGD82_25045</name>
</gene>
<organism evidence="2 3">
    <name type="scientific">Nocardiopsis eucommiae</name>
    <dbReference type="NCBI Taxonomy" id="2831970"/>
    <lineage>
        <taxon>Bacteria</taxon>
        <taxon>Bacillati</taxon>
        <taxon>Actinomycetota</taxon>
        <taxon>Actinomycetes</taxon>
        <taxon>Streptosporangiales</taxon>
        <taxon>Nocardiopsidaceae</taxon>
        <taxon>Nocardiopsis</taxon>
    </lineage>
</organism>
<proteinExistence type="predicted"/>
<keyword evidence="1" id="KW-0472">Membrane</keyword>
<feature type="transmembrane region" description="Helical" evidence="1">
    <location>
        <begin position="115"/>
        <end position="139"/>
    </location>
</feature>
<dbReference type="AlphaFoldDB" id="A0A975LD26"/>
<feature type="transmembrane region" description="Helical" evidence="1">
    <location>
        <begin position="31"/>
        <end position="60"/>
    </location>
</feature>
<name>A0A975LD26_9ACTN</name>
<accession>A0A975LD26</accession>
<feature type="transmembrane region" description="Helical" evidence="1">
    <location>
        <begin position="254"/>
        <end position="274"/>
    </location>
</feature>
<dbReference type="KEGG" id="nec:KGD82_25045"/>
<sequence>MRPSRHWYWTGTLFPVSLLVSILLLSGNPGAAPGLVVGGVLTPMLAFLVSLITCLTVLVIRSSRIARRRGERARREHMAFTGAPVGPPVFHPGYAPPPPRIEIPAGDLRPRRRSILASALVLPVGVAVGVTAIVTGFSYDLPPEHASEVIRTGGTVTFEVTEEQTGSLGLYSNVPHEDEDGISCVLDGAGAPRLTEKVVGYSHEEWRLVRSVELSAPGEYDLTCTGRPGLEYVVADTDVAVAYDKRMMAGFGTLMLSVVLGFFVSLILVITLSVKRGEHRSRLVREHQVRAQQAWVQARQQGPPRH</sequence>
<keyword evidence="1" id="KW-1133">Transmembrane helix</keyword>
<reference evidence="2" key="1">
    <citation type="submission" date="2021-05" db="EMBL/GenBank/DDBJ databases">
        <authorList>
            <person name="Kaiqin L."/>
            <person name="Jian G."/>
        </authorList>
    </citation>
    <scope>NUCLEOTIDE SEQUENCE</scope>
    <source>
        <strain evidence="2">HDS5</strain>
    </source>
</reference>
<keyword evidence="3" id="KW-1185">Reference proteome</keyword>
<keyword evidence="1" id="KW-0812">Transmembrane</keyword>
<evidence type="ECO:0000313" key="3">
    <source>
        <dbReference type="Proteomes" id="UP000682416"/>
    </source>
</evidence>
<evidence type="ECO:0000256" key="1">
    <source>
        <dbReference type="SAM" id="Phobius"/>
    </source>
</evidence>
<dbReference type="Proteomes" id="UP000682416">
    <property type="component" value="Chromosome"/>
</dbReference>
<protein>
    <submittedName>
        <fullName evidence="2">Uncharacterized protein</fullName>
    </submittedName>
</protein>